<evidence type="ECO:0000259" key="1">
    <source>
        <dbReference type="PROSITE" id="PS50206"/>
    </source>
</evidence>
<reference evidence="2 3" key="1">
    <citation type="submission" date="2019-09" db="EMBL/GenBank/DDBJ databases">
        <title>Pimelobacter sp. isolated from Paulinella.</title>
        <authorList>
            <person name="Jeong S.E."/>
        </authorList>
    </citation>
    <scope>NUCLEOTIDE SEQUENCE [LARGE SCALE GENOMIC DNA]</scope>
    <source>
        <strain evidence="2 3">Pch-N</strain>
    </source>
</reference>
<dbReference type="SUPFAM" id="SSF52821">
    <property type="entry name" value="Rhodanese/Cell cycle control phosphatase"/>
    <property type="match status" value="1"/>
</dbReference>
<evidence type="ECO:0000313" key="2">
    <source>
        <dbReference type="EMBL" id="KAB2812050.1"/>
    </source>
</evidence>
<name>A0A7J5E1B2_NOCSI</name>
<dbReference type="InterPro" id="IPR001763">
    <property type="entry name" value="Rhodanese-like_dom"/>
</dbReference>
<protein>
    <submittedName>
        <fullName evidence="2">Rhodanese-like domain-containing protein</fullName>
    </submittedName>
</protein>
<organism evidence="2 3">
    <name type="scientific">Nocardioides simplex</name>
    <name type="common">Arthrobacter simplex</name>
    <dbReference type="NCBI Taxonomy" id="2045"/>
    <lineage>
        <taxon>Bacteria</taxon>
        <taxon>Bacillati</taxon>
        <taxon>Actinomycetota</taxon>
        <taxon>Actinomycetes</taxon>
        <taxon>Propionibacteriales</taxon>
        <taxon>Nocardioidaceae</taxon>
        <taxon>Pimelobacter</taxon>
    </lineage>
</organism>
<dbReference type="SMART" id="SM00450">
    <property type="entry name" value="RHOD"/>
    <property type="match status" value="1"/>
</dbReference>
<comment type="caution">
    <text evidence="2">The sequence shown here is derived from an EMBL/GenBank/DDBJ whole genome shotgun (WGS) entry which is preliminary data.</text>
</comment>
<dbReference type="InterPro" id="IPR036873">
    <property type="entry name" value="Rhodanese-like_dom_sf"/>
</dbReference>
<accession>A0A7J5E1B2</accession>
<evidence type="ECO:0000313" key="3">
    <source>
        <dbReference type="Proteomes" id="UP000449906"/>
    </source>
</evidence>
<dbReference type="EMBL" id="WBVM01000001">
    <property type="protein sequence ID" value="KAB2812050.1"/>
    <property type="molecule type" value="Genomic_DNA"/>
</dbReference>
<dbReference type="PROSITE" id="PS50206">
    <property type="entry name" value="RHODANESE_3"/>
    <property type="match status" value="1"/>
</dbReference>
<proteinExistence type="predicted"/>
<dbReference type="Proteomes" id="UP000449906">
    <property type="component" value="Unassembled WGS sequence"/>
</dbReference>
<dbReference type="Pfam" id="PF00581">
    <property type="entry name" value="Rhodanese"/>
    <property type="match status" value="1"/>
</dbReference>
<sequence length="152" mass="16149">MVSTLAAAPAPAPVRYDGVDALLADARSRLDRISPRAAFQELVARVHDHDQAVVLVDIRPAAQRAAEGEVAAWLPALVVERNVLEWRFDPRSDARLPEASYDLRVLVLCQEGYTSSLAADALRSLGIHGATDVIGGFAAWRAAGMPVAGVAA</sequence>
<feature type="domain" description="Rhodanese" evidence="1">
    <location>
        <begin position="49"/>
        <end position="149"/>
    </location>
</feature>
<dbReference type="AlphaFoldDB" id="A0A7J5E1B2"/>
<dbReference type="Gene3D" id="3.40.250.10">
    <property type="entry name" value="Rhodanese-like domain"/>
    <property type="match status" value="1"/>
</dbReference>
<gene>
    <name evidence="2" type="ORF">F9L07_09495</name>
</gene>